<organism evidence="4 5">
    <name type="scientific">Methanogenium marinum</name>
    <dbReference type="NCBI Taxonomy" id="348610"/>
    <lineage>
        <taxon>Archaea</taxon>
        <taxon>Methanobacteriati</taxon>
        <taxon>Methanobacteriota</taxon>
        <taxon>Stenosarchaea group</taxon>
        <taxon>Methanomicrobia</taxon>
        <taxon>Methanomicrobiales</taxon>
        <taxon>Methanomicrobiaceae</taxon>
        <taxon>Methanogenium</taxon>
    </lineage>
</organism>
<evidence type="ECO:0000259" key="2">
    <source>
        <dbReference type="Pfam" id="PF20446"/>
    </source>
</evidence>
<dbReference type="InterPro" id="IPR049069">
    <property type="entry name" value="MRB1590-like_C"/>
</dbReference>
<dbReference type="InterPro" id="IPR019195">
    <property type="entry name" value="ABC_ATPase_put"/>
</dbReference>
<dbReference type="InterPro" id="IPR046834">
    <property type="entry name" value="ABC_ATPase_C"/>
</dbReference>
<protein>
    <submittedName>
        <fullName evidence="4">ABC-ATPase domain-containing protein</fullName>
    </submittedName>
</protein>
<dbReference type="Pfam" id="PF21117">
    <property type="entry name" value="MRB1590_C"/>
    <property type="match status" value="1"/>
</dbReference>
<name>A0A9Q4KRX6_9EURY</name>
<evidence type="ECO:0000313" key="5">
    <source>
        <dbReference type="Proteomes" id="UP001143747"/>
    </source>
</evidence>
<feature type="domain" description="ATPase of the ABC class N-terminal" evidence="2">
    <location>
        <begin position="8"/>
        <end position="166"/>
    </location>
</feature>
<gene>
    <name evidence="4" type="ORF">L0665_01940</name>
</gene>
<dbReference type="SUPFAM" id="SSF52540">
    <property type="entry name" value="P-loop containing nucleoside triphosphate hydrolases"/>
    <property type="match status" value="1"/>
</dbReference>
<sequence length="574" mass="62263">MTVIQPAETLRSLLRRIDGKGYGYYGDIRGQYRFDTFVLCIDHVQKDPFASPSRVRVLVDSATAGFASDMWDTAPRRRGLCDYLTRAFCQAAGKSSGRSGSGKSGLIAMDEPGQEILERTSVHISDAGVEGRCVVGLPAFGRRIAGREAEKVFFERLPAIVAASLVAHAHDMSHLYHHIGVAEDADVLRGELKGMNLVAFVADGAVLPRESGASDRPMNSGDVVPFATPPLLRVTINVPNAGPLIGMGIPAGVTLIVGGGYHGKSTLLDALTAGVYTHIPGDGREYVVSDPASVKIRAEDGRRVEAVDISPFITGIPGGKDTRSFSSEDASGSTSQAANIMEALEAGARLFCIDEDTSATNFMIRDRRMQALVVKEHEPITPYIDRVRELSTEFGVSSVIVIGGSGDYLDVADTVICMDAYRPYLITEEAREVATENPTGRISETDQPFPHFHERIYDARSFSPAKGKRDVRIQARGIGTIVFGTTDIDCSAVEQIVSESQTRAIADAIWYAVRYMNGSATAAEVAERVMKDIETEGLDVLSSRKRGDYAAFRSHELLMAINRMRTLSARQLEH</sequence>
<dbReference type="PANTHER" id="PTHR38149">
    <property type="entry name" value="ATPASE"/>
    <property type="match status" value="1"/>
</dbReference>
<dbReference type="InterPro" id="IPR027417">
    <property type="entry name" value="P-loop_NTPase"/>
</dbReference>
<feature type="domain" description="MRB1590-like C-terminal" evidence="3">
    <location>
        <begin position="472"/>
        <end position="569"/>
    </location>
</feature>
<dbReference type="AlphaFoldDB" id="A0A9Q4KRX6"/>
<evidence type="ECO:0000259" key="1">
    <source>
        <dbReference type="Pfam" id="PF09818"/>
    </source>
</evidence>
<dbReference type="RefSeq" id="WP_274924036.1">
    <property type="nucleotide sequence ID" value="NZ_JAKELO010000002.1"/>
</dbReference>
<reference evidence="4" key="1">
    <citation type="submission" date="2022-01" db="EMBL/GenBank/DDBJ databases">
        <title>Draft genome of Methanogenium marinum DSM 15558.</title>
        <authorList>
            <person name="Chen S.-C."/>
            <person name="You Y.-T."/>
        </authorList>
    </citation>
    <scope>NUCLEOTIDE SEQUENCE</scope>
    <source>
        <strain evidence="4">DSM 15558</strain>
    </source>
</reference>
<evidence type="ECO:0000259" key="3">
    <source>
        <dbReference type="Pfam" id="PF21117"/>
    </source>
</evidence>
<keyword evidence="5" id="KW-1185">Reference proteome</keyword>
<accession>A0A9Q4KRX6</accession>
<dbReference type="InterPro" id="IPR046833">
    <property type="entry name" value="ABC_N"/>
</dbReference>
<dbReference type="Pfam" id="PF09818">
    <property type="entry name" value="ABC_ATPase"/>
    <property type="match status" value="1"/>
</dbReference>
<dbReference type="Pfam" id="PF20446">
    <property type="entry name" value="ABC_N"/>
    <property type="match status" value="1"/>
</dbReference>
<proteinExistence type="predicted"/>
<comment type="caution">
    <text evidence="4">The sequence shown here is derived from an EMBL/GenBank/DDBJ whole genome shotgun (WGS) entry which is preliminary data.</text>
</comment>
<evidence type="ECO:0000313" key="4">
    <source>
        <dbReference type="EMBL" id="MDE4907381.1"/>
    </source>
</evidence>
<dbReference type="EMBL" id="JAKELO010000002">
    <property type="protein sequence ID" value="MDE4907381.1"/>
    <property type="molecule type" value="Genomic_DNA"/>
</dbReference>
<dbReference type="PANTHER" id="PTHR38149:SF1">
    <property type="entry name" value="ATPASE"/>
    <property type="match status" value="1"/>
</dbReference>
<feature type="domain" description="ATPase of the ABC class C-terminal" evidence="1">
    <location>
        <begin position="173"/>
        <end position="453"/>
    </location>
</feature>
<dbReference type="Proteomes" id="UP001143747">
    <property type="component" value="Unassembled WGS sequence"/>
</dbReference>